<feature type="repeat" description="WD" evidence="3">
    <location>
        <begin position="198"/>
        <end position="239"/>
    </location>
</feature>
<dbReference type="SUPFAM" id="SSF50978">
    <property type="entry name" value="WD40 repeat-like"/>
    <property type="match status" value="1"/>
</dbReference>
<keyword evidence="1 3" id="KW-0853">WD repeat</keyword>
<feature type="repeat" description="WD" evidence="3">
    <location>
        <begin position="371"/>
        <end position="394"/>
    </location>
</feature>
<dbReference type="PROSITE" id="PS00678">
    <property type="entry name" value="WD_REPEATS_1"/>
    <property type="match status" value="1"/>
</dbReference>
<evidence type="ECO:0000256" key="3">
    <source>
        <dbReference type="PROSITE-ProRule" id="PRU00221"/>
    </source>
</evidence>
<dbReference type="Proteomes" id="UP001311799">
    <property type="component" value="Unassembled WGS sequence"/>
</dbReference>
<proteinExistence type="predicted"/>
<dbReference type="InterPro" id="IPR051179">
    <property type="entry name" value="WD_repeat_multifunction"/>
</dbReference>
<protein>
    <recommendedName>
        <fullName evidence="6">Angio-associated migratory cell protein</fullName>
    </recommendedName>
</protein>
<feature type="repeat" description="WD" evidence="3">
    <location>
        <begin position="111"/>
        <end position="142"/>
    </location>
</feature>
<dbReference type="AlphaFoldDB" id="A0AAV9XYU8"/>
<dbReference type="InterPro" id="IPR015943">
    <property type="entry name" value="WD40/YVTN_repeat-like_dom_sf"/>
</dbReference>
<evidence type="ECO:0008006" key="6">
    <source>
        <dbReference type="Google" id="ProtNLM"/>
    </source>
</evidence>
<evidence type="ECO:0000256" key="2">
    <source>
        <dbReference type="ARBA" id="ARBA00022737"/>
    </source>
</evidence>
<comment type="caution">
    <text evidence="4">The sequence shown here is derived from an EMBL/GenBank/DDBJ whole genome shotgun (WGS) entry which is preliminary data.</text>
</comment>
<dbReference type="InterPro" id="IPR001680">
    <property type="entry name" value="WD40_rpt"/>
</dbReference>
<evidence type="ECO:0000313" key="5">
    <source>
        <dbReference type="Proteomes" id="UP001311799"/>
    </source>
</evidence>
<keyword evidence="5" id="KW-1185">Reference proteome</keyword>
<organism evidence="4 5">
    <name type="scientific">Cryptosporidium xiaoi</name>
    <dbReference type="NCBI Taxonomy" id="659607"/>
    <lineage>
        <taxon>Eukaryota</taxon>
        <taxon>Sar</taxon>
        <taxon>Alveolata</taxon>
        <taxon>Apicomplexa</taxon>
        <taxon>Conoidasida</taxon>
        <taxon>Coccidia</taxon>
        <taxon>Eucoccidiorida</taxon>
        <taxon>Eimeriorina</taxon>
        <taxon>Cryptosporidiidae</taxon>
        <taxon>Cryptosporidium</taxon>
    </lineage>
</organism>
<dbReference type="CDD" id="cd00200">
    <property type="entry name" value="WD40"/>
    <property type="match status" value="1"/>
</dbReference>
<dbReference type="InterPro" id="IPR036322">
    <property type="entry name" value="WD40_repeat_dom_sf"/>
</dbReference>
<dbReference type="PANTHER" id="PTHR19857">
    <property type="entry name" value="MITOCHONDRIAL DIVISION PROTEIN 1-RELATED"/>
    <property type="match status" value="1"/>
</dbReference>
<dbReference type="PANTHER" id="PTHR19857:SF8">
    <property type="entry name" value="ANGIO-ASSOCIATED MIGRATORY CELL PROTEIN"/>
    <property type="match status" value="1"/>
</dbReference>
<dbReference type="InterPro" id="IPR019775">
    <property type="entry name" value="WD40_repeat_CS"/>
</dbReference>
<keyword evidence="2" id="KW-0677">Repeat</keyword>
<dbReference type="EMBL" id="JAWDEY010000016">
    <property type="protein sequence ID" value="KAK6589077.1"/>
    <property type="molecule type" value="Genomic_DNA"/>
</dbReference>
<sequence>MEIDSDISNEEYMACDDDQIIILSADEMEEREGEDYVGENEEEDIPLFDVVDESSGTLLEIDSSICCIDTDPIRKDCVLFGGCDDKAYISNLPNRIVNKENRVNIGYTHIFDGHSDTVSCVSYSKDGKYFATGGCEGAIRVYFNDNDNYGNLLKVLEGPSDELEYITWHPKGPCILGGGVDKTSWLWMLPEGNVISVLSGHGDSVTCGDFTNDGKLVCTGSLDGSVIIWNPKSGVSVHKISSKSFSESAIIDKELMLDDNVGVVSLKCHRINPIIAVGLTNGLFSLIHSETGKILNSNLNHHDSLNCLEFNHIINDPLIATGDMSGELIIWNYEYNRINHTMKHEKFEHSNGVLPGITSLCWAGNKCGSTLITTGCLDGTIRVWDYRSGENIKTLKGHRSGIMSMKVIDSSINHVDYSDNDYIIRVVSAGDDGRCLLWDIRK</sequence>
<dbReference type="InterPro" id="IPR020472">
    <property type="entry name" value="WD40_PAC1"/>
</dbReference>
<name>A0AAV9XYU8_9CRYT</name>
<dbReference type="PRINTS" id="PR00320">
    <property type="entry name" value="GPROTEINBRPT"/>
</dbReference>
<reference evidence="4 5" key="1">
    <citation type="submission" date="2023-10" db="EMBL/GenBank/DDBJ databases">
        <title>Comparative genomics analysis reveals potential genetic determinants of host preference in Cryptosporidium xiaoi.</title>
        <authorList>
            <person name="Xiao L."/>
            <person name="Li J."/>
        </authorList>
    </citation>
    <scope>NUCLEOTIDE SEQUENCE [LARGE SCALE GENOMIC DNA]</scope>
    <source>
        <strain evidence="4 5">52996</strain>
    </source>
</reference>
<evidence type="ECO:0000256" key="1">
    <source>
        <dbReference type="ARBA" id="ARBA00022574"/>
    </source>
</evidence>
<dbReference type="PROSITE" id="PS50294">
    <property type="entry name" value="WD_REPEATS_REGION"/>
    <property type="match status" value="2"/>
</dbReference>
<gene>
    <name evidence="4" type="ORF">RS030_243579</name>
</gene>
<evidence type="ECO:0000313" key="4">
    <source>
        <dbReference type="EMBL" id="KAK6589077.1"/>
    </source>
</evidence>
<accession>A0AAV9XYU8</accession>
<dbReference type="SMART" id="SM00320">
    <property type="entry name" value="WD40"/>
    <property type="match status" value="7"/>
</dbReference>
<dbReference type="PROSITE" id="PS50082">
    <property type="entry name" value="WD_REPEATS_2"/>
    <property type="match status" value="3"/>
</dbReference>
<dbReference type="Pfam" id="PF00400">
    <property type="entry name" value="WD40"/>
    <property type="match status" value="4"/>
</dbReference>
<dbReference type="Gene3D" id="2.130.10.10">
    <property type="entry name" value="YVTN repeat-like/Quinoprotein amine dehydrogenase"/>
    <property type="match status" value="1"/>
</dbReference>